<dbReference type="EMBL" id="CAJOBI010113532">
    <property type="protein sequence ID" value="CAF4644301.1"/>
    <property type="molecule type" value="Genomic_DNA"/>
</dbReference>
<dbReference type="AlphaFoldDB" id="A0A8S2QHM9"/>
<evidence type="ECO:0000313" key="1">
    <source>
        <dbReference type="EMBL" id="CAF4112135.1"/>
    </source>
</evidence>
<proteinExistence type="predicted"/>
<dbReference type="Proteomes" id="UP000676336">
    <property type="component" value="Unassembled WGS sequence"/>
</dbReference>
<comment type="caution">
    <text evidence="1">The sequence shown here is derived from an EMBL/GenBank/DDBJ whole genome shotgun (WGS) entry which is preliminary data.</text>
</comment>
<dbReference type="EMBL" id="CAJOBH010008398">
    <property type="protein sequence ID" value="CAF4112135.1"/>
    <property type="molecule type" value="Genomic_DNA"/>
</dbReference>
<name>A0A8S2QHM9_9BILA</name>
<accession>A0A8S2QHM9</accession>
<protein>
    <recommendedName>
        <fullName evidence="4">HTH CENPB-type domain-containing protein</fullName>
    </recommendedName>
</protein>
<sequence length="139" mass="16151">MSTIYARCSGRRRGGKQGAKTILSFDEEKVLIYVIHKYQEWQHPLTRSDLIFMARTLMIQPKKKGISDNSSLAEWFYSFKRRWNHEIKLVEASNLESIRSFSCTQIAVRKVLIKLNLINRPKAIFNVDESGFGDDPGRK</sequence>
<evidence type="ECO:0000313" key="3">
    <source>
        <dbReference type="Proteomes" id="UP000681967"/>
    </source>
</evidence>
<dbReference type="Proteomes" id="UP000681967">
    <property type="component" value="Unassembled WGS sequence"/>
</dbReference>
<evidence type="ECO:0008006" key="4">
    <source>
        <dbReference type="Google" id="ProtNLM"/>
    </source>
</evidence>
<gene>
    <name evidence="1" type="ORF">BYL167_LOCUS19648</name>
    <name evidence="2" type="ORF">SMN809_LOCUS40827</name>
</gene>
<evidence type="ECO:0000313" key="2">
    <source>
        <dbReference type="EMBL" id="CAF4644301.1"/>
    </source>
</evidence>
<reference evidence="1" key="1">
    <citation type="submission" date="2021-02" db="EMBL/GenBank/DDBJ databases">
        <authorList>
            <person name="Nowell W R."/>
        </authorList>
    </citation>
    <scope>NUCLEOTIDE SEQUENCE</scope>
</reference>
<organism evidence="1 3">
    <name type="scientific">Rotaria magnacalcarata</name>
    <dbReference type="NCBI Taxonomy" id="392030"/>
    <lineage>
        <taxon>Eukaryota</taxon>
        <taxon>Metazoa</taxon>
        <taxon>Spiralia</taxon>
        <taxon>Gnathifera</taxon>
        <taxon>Rotifera</taxon>
        <taxon>Eurotatoria</taxon>
        <taxon>Bdelloidea</taxon>
        <taxon>Philodinida</taxon>
        <taxon>Philodinidae</taxon>
        <taxon>Rotaria</taxon>
    </lineage>
</organism>